<dbReference type="EMBL" id="JARPUR010000001">
    <property type="protein sequence ID" value="KAK4887111.1"/>
    <property type="molecule type" value="Genomic_DNA"/>
</dbReference>
<feature type="chain" id="PRO_5042926542" evidence="2">
    <location>
        <begin position="20"/>
        <end position="498"/>
    </location>
</feature>
<feature type="signal peptide" evidence="2">
    <location>
        <begin position="1"/>
        <end position="19"/>
    </location>
</feature>
<accession>A0AAN7PNL4</accession>
<name>A0AAN7PNL4_9COLE</name>
<keyword evidence="2" id="KW-0732">Signal</keyword>
<feature type="region of interest" description="Disordered" evidence="1">
    <location>
        <begin position="393"/>
        <end position="450"/>
    </location>
</feature>
<proteinExistence type="predicted"/>
<keyword evidence="4" id="KW-1185">Reference proteome</keyword>
<reference evidence="4" key="1">
    <citation type="submission" date="2023-01" db="EMBL/GenBank/DDBJ databases">
        <title>Key to firefly adult light organ development and bioluminescence: homeobox transcription factors regulate luciferase expression and transportation to peroxisome.</title>
        <authorList>
            <person name="Fu X."/>
        </authorList>
    </citation>
    <scope>NUCLEOTIDE SEQUENCE [LARGE SCALE GENOMIC DNA]</scope>
</reference>
<feature type="compositionally biased region" description="Low complexity" evidence="1">
    <location>
        <begin position="398"/>
        <end position="424"/>
    </location>
</feature>
<dbReference type="Proteomes" id="UP001353858">
    <property type="component" value="Unassembled WGS sequence"/>
</dbReference>
<evidence type="ECO:0000313" key="3">
    <source>
        <dbReference type="EMBL" id="KAK4887111.1"/>
    </source>
</evidence>
<sequence length="498" mass="55492">MVTTLSIVLLTTIVCHVIGNPIKDEIKTPAGVTLNGYNINHMSVHAKRSVNSTDEFNKSLNYIDRTVKEVEAILNANASLPRLTRGEILEIIENITKTDLAAAQKQKNNERTQKAVMLVMPFTPNNDDDSKMQELYTKPPVTKIVDSSNSGITNVKPTRKPEGIFRGEVFLESLDQSTGNKTDASQTVTNVKEAPFVGTSTAEVRPDSYVQFKPLPDIGQPSEEMEEFLGRFGLGKSSKNNRKYRQYVQDPKNILNEAPEVEFEMLPDSLKDTIKEMGFTNRDGKKVSKEETLNVLNKPNDKLSKSKKQHVFNPMQTNYATQDDIDKLNQLMDIIKQLEYLNSTKDEDLNGFNIDHINELVSSLNKTNFGTLDKQMGGPNPLHFDKGLTKNEIKRQENSTNSTAAPTSAPETTPATTSTESETSNIRDLEDSFGGSANAEPEVTVTVPPPTEAPKTGFYYLLDWNTFLDIDDQKGKRVNLRFQPKAGNPQEFIAVSVP</sequence>
<protein>
    <submittedName>
        <fullName evidence="3">Uncharacterized protein</fullName>
    </submittedName>
</protein>
<evidence type="ECO:0000256" key="1">
    <source>
        <dbReference type="SAM" id="MobiDB-lite"/>
    </source>
</evidence>
<gene>
    <name evidence="3" type="ORF">RN001_003382</name>
</gene>
<dbReference type="AlphaFoldDB" id="A0AAN7PNL4"/>
<organism evidence="3 4">
    <name type="scientific">Aquatica leii</name>
    <dbReference type="NCBI Taxonomy" id="1421715"/>
    <lineage>
        <taxon>Eukaryota</taxon>
        <taxon>Metazoa</taxon>
        <taxon>Ecdysozoa</taxon>
        <taxon>Arthropoda</taxon>
        <taxon>Hexapoda</taxon>
        <taxon>Insecta</taxon>
        <taxon>Pterygota</taxon>
        <taxon>Neoptera</taxon>
        <taxon>Endopterygota</taxon>
        <taxon>Coleoptera</taxon>
        <taxon>Polyphaga</taxon>
        <taxon>Elateriformia</taxon>
        <taxon>Elateroidea</taxon>
        <taxon>Lampyridae</taxon>
        <taxon>Luciolinae</taxon>
        <taxon>Aquatica</taxon>
    </lineage>
</organism>
<comment type="caution">
    <text evidence="3">The sequence shown here is derived from an EMBL/GenBank/DDBJ whole genome shotgun (WGS) entry which is preliminary data.</text>
</comment>
<evidence type="ECO:0000256" key="2">
    <source>
        <dbReference type="SAM" id="SignalP"/>
    </source>
</evidence>
<evidence type="ECO:0000313" key="4">
    <source>
        <dbReference type="Proteomes" id="UP001353858"/>
    </source>
</evidence>